<organism evidence="2">
    <name type="scientific">Fervidicoccus fontis</name>
    <dbReference type="NCBI Taxonomy" id="683846"/>
    <lineage>
        <taxon>Archaea</taxon>
        <taxon>Thermoproteota</taxon>
        <taxon>Thermoprotei</taxon>
        <taxon>Fervidicoccales</taxon>
        <taxon>Fervidicoccaceae</taxon>
        <taxon>Fervidicoccus</taxon>
    </lineage>
</organism>
<feature type="transmembrane region" description="Helical" evidence="1">
    <location>
        <begin position="265"/>
        <end position="286"/>
    </location>
</feature>
<evidence type="ECO:0000313" key="2">
    <source>
        <dbReference type="EMBL" id="HHQ80196.1"/>
    </source>
</evidence>
<keyword evidence="1" id="KW-0812">Transmembrane</keyword>
<dbReference type="AlphaFoldDB" id="A0A7J3ZJ91"/>
<dbReference type="PANTHER" id="PTHR39556:SF1">
    <property type="entry name" value="PROTEIN, PUTATIVE-RELATED"/>
    <property type="match status" value="1"/>
</dbReference>
<reference evidence="2" key="1">
    <citation type="journal article" date="2020" name="mSystems">
        <title>Genome- and Community-Level Interaction Insights into Carbon Utilization and Element Cycling Functions of Hydrothermarchaeota in Hydrothermal Sediment.</title>
        <authorList>
            <person name="Zhou Z."/>
            <person name="Liu Y."/>
            <person name="Xu W."/>
            <person name="Pan J."/>
            <person name="Luo Z.H."/>
            <person name="Li M."/>
        </authorList>
    </citation>
    <scope>NUCLEOTIDE SEQUENCE [LARGE SCALE GENOMIC DNA]</scope>
    <source>
        <strain evidence="2">SpSt-1116</strain>
    </source>
</reference>
<accession>A0A7J3ZJ91</accession>
<feature type="transmembrane region" description="Helical" evidence="1">
    <location>
        <begin position="27"/>
        <end position="47"/>
    </location>
</feature>
<comment type="caution">
    <text evidence="2">The sequence shown here is derived from an EMBL/GenBank/DDBJ whole genome shotgun (WGS) entry which is preliminary data.</text>
</comment>
<protein>
    <submittedName>
        <fullName evidence="2">DUF401 family protein</fullName>
    </submittedName>
</protein>
<feature type="transmembrane region" description="Helical" evidence="1">
    <location>
        <begin position="334"/>
        <end position="357"/>
    </location>
</feature>
<gene>
    <name evidence="2" type="ORF">ENM78_01855</name>
</gene>
<dbReference type="PANTHER" id="PTHR39556">
    <property type="entry name" value="PROTEIN, PUTATIVE-RELATED"/>
    <property type="match status" value="1"/>
</dbReference>
<feature type="transmembrane region" description="Helical" evidence="1">
    <location>
        <begin position="96"/>
        <end position="121"/>
    </location>
</feature>
<feature type="transmembrane region" description="Helical" evidence="1">
    <location>
        <begin position="59"/>
        <end position="76"/>
    </location>
</feature>
<name>A0A7J3ZJ91_9CREN</name>
<feature type="transmembrane region" description="Helical" evidence="1">
    <location>
        <begin position="369"/>
        <end position="390"/>
    </location>
</feature>
<dbReference type="Pfam" id="PF04165">
    <property type="entry name" value="DUF401"/>
    <property type="match status" value="1"/>
</dbReference>
<feature type="transmembrane region" description="Helical" evidence="1">
    <location>
        <begin position="298"/>
        <end position="322"/>
    </location>
</feature>
<proteinExistence type="predicted"/>
<evidence type="ECO:0000256" key="1">
    <source>
        <dbReference type="SAM" id="Phobius"/>
    </source>
</evidence>
<keyword evidence="1" id="KW-1133">Transmembrane helix</keyword>
<feature type="transmembrane region" description="Helical" evidence="1">
    <location>
        <begin position="175"/>
        <end position="193"/>
    </location>
</feature>
<sequence length="392" mass="42218">MESAPGLAAFLASTLMVVVLVSKRVNVALSLALGTLFFGIVTLRWGFIEAATSSFNATMLRTIAALALAMLLASLYNEVGASAVAVESLRRVGSRFAALSMPAIIGLLPMPGGAYVSAVVINRLYESLGLNAERKTFINFWFRHVWIATWPLYPTVILASGMLRVPVGELMEINWPITLFAVLVGLAASSRFFRPRAPRGEQESRGSVAGIVHLWPFLALALLTLAFNVDINASLLATTLLLVLVYRPGRSVVARSARHALNPTVVGLIVVSLVFGECINASRVAYALEEVLDDYASLAAFMVPFAIVLATGIEFTFVVLAFPPLLPLLSDPGGLLLSFAGGFAGSMLSPFHSCLVLSAEYYGAELRRVYRYLITSTVAVALLLLVYVRLLY</sequence>
<feature type="transmembrane region" description="Helical" evidence="1">
    <location>
        <begin position="214"/>
        <end position="245"/>
    </location>
</feature>
<dbReference type="InterPro" id="IPR007294">
    <property type="entry name" value="DUF401"/>
</dbReference>
<keyword evidence="1" id="KW-0472">Membrane</keyword>
<dbReference type="EMBL" id="DRZC01000027">
    <property type="protein sequence ID" value="HHQ80196.1"/>
    <property type="molecule type" value="Genomic_DNA"/>
</dbReference>